<feature type="transmembrane region" description="Helical" evidence="14">
    <location>
        <begin position="37"/>
        <end position="59"/>
    </location>
</feature>
<dbReference type="RefSeq" id="WP_108622392.1">
    <property type="nucleotide sequence ID" value="NZ_CP028901.1"/>
</dbReference>
<keyword evidence="11 12" id="KW-0472">Membrane</keyword>
<keyword evidence="3 12" id="KW-0813">Transport</keyword>
<dbReference type="AlphaFoldDB" id="A0A2R4XMF5"/>
<evidence type="ECO:0000256" key="12">
    <source>
        <dbReference type="PIRNR" id="PIRNR006247"/>
    </source>
</evidence>
<evidence type="ECO:0000256" key="14">
    <source>
        <dbReference type="SAM" id="Phobius"/>
    </source>
</evidence>
<evidence type="ECO:0000313" key="15">
    <source>
        <dbReference type="EMBL" id="AWB34982.1"/>
    </source>
</evidence>
<evidence type="ECO:0000256" key="6">
    <source>
        <dbReference type="ARBA" id="ARBA00022538"/>
    </source>
</evidence>
<keyword evidence="8 12" id="KW-0630">Potassium</keyword>
<feature type="transmembrane region" description="Helical" evidence="14">
    <location>
        <begin position="459"/>
        <end position="482"/>
    </location>
</feature>
<dbReference type="OrthoDB" id="9810952at2"/>
<dbReference type="PANTHER" id="PTHR32024:SF2">
    <property type="entry name" value="TRK SYSTEM POTASSIUM UPTAKE PROTEIN TRKG-RELATED"/>
    <property type="match status" value="1"/>
</dbReference>
<comment type="subcellular location">
    <subcellularLocation>
        <location evidence="1 12">Cell inner membrane</location>
        <topology evidence="1 12">Multi-pass membrane protein</topology>
    </subcellularLocation>
</comment>
<dbReference type="GO" id="GO:0015379">
    <property type="term" value="F:potassium:chloride symporter activity"/>
    <property type="evidence" value="ECO:0007669"/>
    <property type="project" value="InterPro"/>
</dbReference>
<organism evidence="15 16">
    <name type="scientific">Orrella marina</name>
    <dbReference type="NCBI Taxonomy" id="2163011"/>
    <lineage>
        <taxon>Bacteria</taxon>
        <taxon>Pseudomonadati</taxon>
        <taxon>Pseudomonadota</taxon>
        <taxon>Betaproteobacteria</taxon>
        <taxon>Burkholderiales</taxon>
        <taxon>Alcaligenaceae</taxon>
        <taxon>Orrella</taxon>
    </lineage>
</organism>
<proteinExistence type="inferred from homology"/>
<comment type="function">
    <text evidence="12">Low-affinity potassium transport system. Interacts with Trk system potassium uptake protein TrkA.</text>
</comment>
<dbReference type="InterPro" id="IPR004772">
    <property type="entry name" value="TrkH"/>
</dbReference>
<feature type="transmembrane region" description="Helical" evidence="14">
    <location>
        <begin position="140"/>
        <end position="165"/>
    </location>
</feature>
<keyword evidence="10 12" id="KW-0406">Ion transport</keyword>
<reference evidence="15 16" key="1">
    <citation type="submission" date="2018-04" db="EMBL/GenBank/DDBJ databases">
        <title>Bordetella sp. HZ20 isolated from seawater.</title>
        <authorList>
            <person name="Sun C."/>
        </authorList>
    </citation>
    <scope>NUCLEOTIDE SEQUENCE [LARGE SCALE GENOMIC DNA]</scope>
    <source>
        <strain evidence="15 16">HZ20</strain>
    </source>
</reference>
<evidence type="ECO:0000256" key="3">
    <source>
        <dbReference type="ARBA" id="ARBA00022448"/>
    </source>
</evidence>
<feature type="binding site" evidence="13">
    <location>
        <position position="322"/>
    </location>
    <ligand>
        <name>K(+)</name>
        <dbReference type="ChEBI" id="CHEBI:29103"/>
    </ligand>
</feature>
<dbReference type="EMBL" id="CP028901">
    <property type="protein sequence ID" value="AWB34982.1"/>
    <property type="molecule type" value="Genomic_DNA"/>
</dbReference>
<evidence type="ECO:0000256" key="7">
    <source>
        <dbReference type="ARBA" id="ARBA00022692"/>
    </source>
</evidence>
<feature type="transmembrane region" description="Helical" evidence="14">
    <location>
        <begin position="186"/>
        <end position="204"/>
    </location>
</feature>
<evidence type="ECO:0000313" key="16">
    <source>
        <dbReference type="Proteomes" id="UP000244571"/>
    </source>
</evidence>
<evidence type="ECO:0000256" key="5">
    <source>
        <dbReference type="ARBA" id="ARBA00022519"/>
    </source>
</evidence>
<dbReference type="KEGG" id="boz:DBV39_16005"/>
<dbReference type="Pfam" id="PF02386">
    <property type="entry name" value="TrkH"/>
    <property type="match status" value="2"/>
</dbReference>
<protein>
    <recommendedName>
        <fullName evidence="12">Trk system potassium uptake protein</fullName>
    </recommendedName>
</protein>
<keyword evidence="4 12" id="KW-1003">Cell membrane</keyword>
<keyword evidence="13" id="KW-0479">Metal-binding</keyword>
<evidence type="ECO:0000256" key="10">
    <source>
        <dbReference type="ARBA" id="ARBA00023065"/>
    </source>
</evidence>
<keyword evidence="7 14" id="KW-0812">Transmembrane</keyword>
<name>A0A2R4XMF5_9BURK</name>
<feature type="transmembrane region" description="Helical" evidence="14">
    <location>
        <begin position="335"/>
        <end position="358"/>
    </location>
</feature>
<feature type="binding site" evidence="13">
    <location>
        <position position="116"/>
    </location>
    <ligand>
        <name>K(+)</name>
        <dbReference type="ChEBI" id="CHEBI:29103"/>
    </ligand>
</feature>
<keyword evidence="16" id="KW-1185">Reference proteome</keyword>
<evidence type="ECO:0000256" key="8">
    <source>
        <dbReference type="ARBA" id="ARBA00022958"/>
    </source>
</evidence>
<evidence type="ECO:0000256" key="2">
    <source>
        <dbReference type="ARBA" id="ARBA00009137"/>
    </source>
</evidence>
<feature type="transmembrane region" description="Helical" evidence="14">
    <location>
        <begin position="7"/>
        <end position="31"/>
    </location>
</feature>
<dbReference type="GO" id="GO:0005886">
    <property type="term" value="C:plasma membrane"/>
    <property type="evidence" value="ECO:0007669"/>
    <property type="project" value="UniProtKB-SubCell"/>
</dbReference>
<feature type="transmembrane region" description="Helical" evidence="14">
    <location>
        <begin position="278"/>
        <end position="298"/>
    </location>
</feature>
<sequence>MKRFLAVVHVLGFTMALFATTMFVPMVWSVILEDGQLMLFIQSFAIALLIGVVMWLGTLAYRAELRPRDGFLLVSMVWSFLPLLGTIPLLLYFNGNGMHLSFTDAYFESMSGLTATGGTLLSNVDEMAPSVNLWRFTMHWVGGMGIIVLAVAILPLLGVGGHQVFRAETPGPMKEEKLTPRIASTAKALYAIYFGLSIVCFLAYRAAGMSWFDAWCQMASTVALGGFSTHDSSFAYFDSPLIEAICIVFMLLSGINFATHFKAFQQGGIRAYSRCPEAIPFVATVLGMGVLIGLYLWVTDVYQDPLTALRYAVFNTVSIATTAGFANTDYEQWPLIAPLLMILLGMFSTSSGSTGGGIKMIRVLMLIKQTRQEMIGILHPHAVTPVLLKGRLIPGKVLTSVLAFMLLYGLSIAVLVALMLLSGAEPRTAFTAIIACLNNIGPGLGDVGPSSNYLSLNDFQIWLCSFAMMIGRLELFTVLVLFTSGFWRK</sequence>
<evidence type="ECO:0000256" key="13">
    <source>
        <dbReference type="PIRSR" id="PIRSR006247-1"/>
    </source>
</evidence>
<feature type="binding site" evidence="13">
    <location>
        <position position="439"/>
    </location>
    <ligand>
        <name>K(+)</name>
        <dbReference type="ChEBI" id="CHEBI:29103"/>
    </ligand>
</feature>
<keyword evidence="5 12" id="KW-0997">Cell inner membrane</keyword>
<dbReference type="InterPro" id="IPR003445">
    <property type="entry name" value="Cat_transpt"/>
</dbReference>
<feature type="binding site" evidence="13">
    <location>
        <position position="224"/>
    </location>
    <ligand>
        <name>K(+)</name>
        <dbReference type="ChEBI" id="CHEBI:29103"/>
    </ligand>
</feature>
<evidence type="ECO:0000256" key="11">
    <source>
        <dbReference type="ARBA" id="ARBA00023136"/>
    </source>
</evidence>
<gene>
    <name evidence="15" type="ORF">DBV39_16005</name>
</gene>
<dbReference type="PANTHER" id="PTHR32024">
    <property type="entry name" value="TRK SYSTEM POTASSIUM UPTAKE PROTEIN TRKG-RELATED"/>
    <property type="match status" value="1"/>
</dbReference>
<evidence type="ECO:0000256" key="1">
    <source>
        <dbReference type="ARBA" id="ARBA00004429"/>
    </source>
</evidence>
<dbReference type="Proteomes" id="UP000244571">
    <property type="component" value="Chromosome"/>
</dbReference>
<feature type="transmembrane region" description="Helical" evidence="14">
    <location>
        <begin position="71"/>
        <end position="93"/>
    </location>
</feature>
<comment type="similarity">
    <text evidence="2 12">Belongs to the TrkH potassium transport family.</text>
</comment>
<keyword evidence="9 14" id="KW-1133">Transmembrane helix</keyword>
<dbReference type="PIRSF" id="PIRSF006247">
    <property type="entry name" value="TrkH"/>
    <property type="match status" value="1"/>
</dbReference>
<dbReference type="GO" id="GO:0046872">
    <property type="term" value="F:metal ion binding"/>
    <property type="evidence" value="ECO:0007669"/>
    <property type="project" value="UniProtKB-KW"/>
</dbReference>
<feature type="binding site" evidence="13">
    <location>
        <position position="225"/>
    </location>
    <ligand>
        <name>K(+)</name>
        <dbReference type="ChEBI" id="CHEBI:29103"/>
    </ligand>
</feature>
<feature type="transmembrane region" description="Helical" evidence="14">
    <location>
        <begin position="241"/>
        <end position="258"/>
    </location>
</feature>
<evidence type="ECO:0000256" key="4">
    <source>
        <dbReference type="ARBA" id="ARBA00022475"/>
    </source>
</evidence>
<feature type="binding site" evidence="13">
    <location>
        <position position="323"/>
    </location>
    <ligand>
        <name>K(+)</name>
        <dbReference type="ChEBI" id="CHEBI:29103"/>
    </ligand>
</feature>
<accession>A0A2R4XMF5</accession>
<keyword evidence="6 12" id="KW-0633">Potassium transport</keyword>
<feature type="transmembrane region" description="Helical" evidence="14">
    <location>
        <begin position="397"/>
        <end position="421"/>
    </location>
</feature>
<evidence type="ECO:0000256" key="9">
    <source>
        <dbReference type="ARBA" id="ARBA00022989"/>
    </source>
</evidence>